<reference evidence="3" key="1">
    <citation type="submission" date="2016-10" db="EMBL/GenBank/DDBJ databases">
        <authorList>
            <person name="Varghese N."/>
            <person name="Submissions S."/>
        </authorList>
    </citation>
    <scope>NUCLEOTIDE SEQUENCE [LARGE SCALE GENOMIC DNA]</scope>
    <source>
        <strain evidence="3">DSM 17298</strain>
    </source>
</reference>
<dbReference type="EMBL" id="FNVR01000008">
    <property type="protein sequence ID" value="SEF92525.1"/>
    <property type="molecule type" value="Genomic_DNA"/>
</dbReference>
<evidence type="ECO:0000313" key="3">
    <source>
        <dbReference type="Proteomes" id="UP000236736"/>
    </source>
</evidence>
<sequence length="54" mass="5680">MGLLLVFGLLISGMQTASSETTIICPSGDTFTCYTTAEGFKAYKGEGDAKVIIK</sequence>
<keyword evidence="1" id="KW-0732">Signal</keyword>
<keyword evidence="3" id="KW-1185">Reference proteome</keyword>
<accession>A0A1H5VZ37</accession>
<dbReference type="AlphaFoldDB" id="A0A1H5VZ37"/>
<feature type="signal peptide" evidence="1">
    <location>
        <begin position="1"/>
        <end position="17"/>
    </location>
</feature>
<dbReference type="Proteomes" id="UP000236736">
    <property type="component" value="Unassembled WGS sequence"/>
</dbReference>
<protein>
    <submittedName>
        <fullName evidence="2">Uncharacterized protein</fullName>
    </submittedName>
</protein>
<gene>
    <name evidence="2" type="ORF">SAMN03080598_01896</name>
</gene>
<proteinExistence type="predicted"/>
<dbReference type="STRING" id="1120964.GCA_001313265_02638"/>
<evidence type="ECO:0000256" key="1">
    <source>
        <dbReference type="SAM" id="SignalP"/>
    </source>
</evidence>
<feature type="chain" id="PRO_5009287727" evidence="1">
    <location>
        <begin position="18"/>
        <end position="54"/>
    </location>
</feature>
<name>A0A1H5VZ37_9BACT</name>
<evidence type="ECO:0000313" key="2">
    <source>
        <dbReference type="EMBL" id="SEF92525.1"/>
    </source>
</evidence>
<organism evidence="2 3">
    <name type="scientific">Algoriphagus boritolerans DSM 17298 = JCM 18970</name>
    <dbReference type="NCBI Taxonomy" id="1120964"/>
    <lineage>
        <taxon>Bacteria</taxon>
        <taxon>Pseudomonadati</taxon>
        <taxon>Bacteroidota</taxon>
        <taxon>Cytophagia</taxon>
        <taxon>Cytophagales</taxon>
        <taxon>Cyclobacteriaceae</taxon>
        <taxon>Algoriphagus</taxon>
    </lineage>
</organism>